<organism evidence="1 2">
    <name type="scientific">Melipona bicolor</name>
    <dbReference type="NCBI Taxonomy" id="60889"/>
    <lineage>
        <taxon>Eukaryota</taxon>
        <taxon>Metazoa</taxon>
        <taxon>Ecdysozoa</taxon>
        <taxon>Arthropoda</taxon>
        <taxon>Hexapoda</taxon>
        <taxon>Insecta</taxon>
        <taxon>Pterygota</taxon>
        <taxon>Neoptera</taxon>
        <taxon>Endopterygota</taxon>
        <taxon>Hymenoptera</taxon>
        <taxon>Apocrita</taxon>
        <taxon>Aculeata</taxon>
        <taxon>Apoidea</taxon>
        <taxon>Anthophila</taxon>
        <taxon>Apidae</taxon>
        <taxon>Melipona</taxon>
    </lineage>
</organism>
<dbReference type="Proteomes" id="UP001177670">
    <property type="component" value="Unassembled WGS sequence"/>
</dbReference>
<sequence>MERLKNEIGEEETCKTLVMWDREIQLQVQYDKISRSKYNARYKFISCYRRPEYLTKKGNRDSQRLIARARVGNVEEYSKYWLKEEERRCRLCERQSGTLKHLIEECEKVERCEHSVEQVLGGSTCERIVKWLRTVEKSKIAKEKEWKNVCDCKKLM</sequence>
<keyword evidence="2" id="KW-1185">Reference proteome</keyword>
<evidence type="ECO:0000313" key="2">
    <source>
        <dbReference type="Proteomes" id="UP001177670"/>
    </source>
</evidence>
<protein>
    <submittedName>
        <fullName evidence="1">Uncharacterized protein</fullName>
    </submittedName>
</protein>
<proteinExistence type="predicted"/>
<comment type="caution">
    <text evidence="1">The sequence shown here is derived from an EMBL/GenBank/DDBJ whole genome shotgun (WGS) entry which is preliminary data.</text>
</comment>
<gene>
    <name evidence="1" type="ORF">K0M31_006795</name>
</gene>
<accession>A0AA40KL55</accession>
<evidence type="ECO:0000313" key="1">
    <source>
        <dbReference type="EMBL" id="KAK1124440.1"/>
    </source>
</evidence>
<name>A0AA40KL55_9HYME</name>
<reference evidence="1" key="1">
    <citation type="submission" date="2021-10" db="EMBL/GenBank/DDBJ databases">
        <title>Melipona bicolor Genome sequencing and assembly.</title>
        <authorList>
            <person name="Araujo N.S."/>
            <person name="Arias M.C."/>
        </authorList>
    </citation>
    <scope>NUCLEOTIDE SEQUENCE</scope>
    <source>
        <strain evidence="1">USP_2M_L1-L4_2017</strain>
        <tissue evidence="1">Whole body</tissue>
    </source>
</reference>
<dbReference type="EMBL" id="JAHYIQ010000018">
    <property type="protein sequence ID" value="KAK1124440.1"/>
    <property type="molecule type" value="Genomic_DNA"/>
</dbReference>
<dbReference type="AlphaFoldDB" id="A0AA40KL55"/>